<dbReference type="RefSeq" id="WP_186887270.1">
    <property type="nucleotide sequence ID" value="NZ_JACONZ010000002.1"/>
</dbReference>
<proteinExistence type="predicted"/>
<organism evidence="1 2">
    <name type="scientific">Anaerofilum hominis</name>
    <dbReference type="NCBI Taxonomy" id="2763016"/>
    <lineage>
        <taxon>Bacteria</taxon>
        <taxon>Bacillati</taxon>
        <taxon>Bacillota</taxon>
        <taxon>Clostridia</taxon>
        <taxon>Eubacteriales</taxon>
        <taxon>Oscillospiraceae</taxon>
        <taxon>Anaerofilum</taxon>
    </lineage>
</organism>
<comment type="caution">
    <text evidence="1">The sequence shown here is derived from an EMBL/GenBank/DDBJ whole genome shotgun (WGS) entry which is preliminary data.</text>
</comment>
<dbReference type="EMBL" id="JACONZ010000002">
    <property type="protein sequence ID" value="MBC5580891.1"/>
    <property type="molecule type" value="Genomic_DNA"/>
</dbReference>
<dbReference type="Proteomes" id="UP000659630">
    <property type="component" value="Unassembled WGS sequence"/>
</dbReference>
<evidence type="ECO:0000313" key="2">
    <source>
        <dbReference type="Proteomes" id="UP000659630"/>
    </source>
</evidence>
<keyword evidence="2" id="KW-1185">Reference proteome</keyword>
<protein>
    <submittedName>
        <fullName evidence="1">Transcriptional regulator</fullName>
    </submittedName>
</protein>
<gene>
    <name evidence="1" type="ORF">H8S23_05185</name>
</gene>
<dbReference type="AlphaFoldDB" id="A0A923I5W6"/>
<evidence type="ECO:0000313" key="1">
    <source>
        <dbReference type="EMBL" id="MBC5580891.1"/>
    </source>
</evidence>
<name>A0A923I5W6_9FIRM</name>
<accession>A0A923I5W6</accession>
<sequence>MPNRIIKESICTSETLSGLNWFEEVLFYRLIVNCDDFGRFYADSRIINGKLFALKEVTNKQINAALVKLSESGLLRIYEIDKRKYLELCTWSKHQKVRAKKSKFPAPADNCRQLNPVENNCEQLSANVPVFVFDNVFDNDIDNADTSADKNIFGEFKNVELTGDEHEKLVDSLGDRGAAEYIDRLSAYLAQTGKAYKSHYATMLNWWRKDGKPVNRSAAVVPKLEPDKARDVEHMTAREVFGGDY</sequence>
<reference evidence="1" key="1">
    <citation type="submission" date="2020-08" db="EMBL/GenBank/DDBJ databases">
        <title>Genome public.</title>
        <authorList>
            <person name="Liu C."/>
            <person name="Sun Q."/>
        </authorList>
    </citation>
    <scope>NUCLEOTIDE SEQUENCE</scope>
    <source>
        <strain evidence="1">BX8</strain>
    </source>
</reference>